<protein>
    <submittedName>
        <fullName evidence="1">Uncharacterized protein</fullName>
    </submittedName>
</protein>
<evidence type="ECO:0000313" key="1">
    <source>
        <dbReference type="EMBL" id="CAB4188152.1"/>
    </source>
</evidence>
<proteinExistence type="predicted"/>
<reference evidence="1" key="1">
    <citation type="submission" date="2020-05" db="EMBL/GenBank/DDBJ databases">
        <authorList>
            <person name="Chiriac C."/>
            <person name="Salcher M."/>
            <person name="Ghai R."/>
            <person name="Kavagutti S V."/>
        </authorList>
    </citation>
    <scope>NUCLEOTIDE SEQUENCE</scope>
</reference>
<organism evidence="1">
    <name type="scientific">uncultured Caudovirales phage</name>
    <dbReference type="NCBI Taxonomy" id="2100421"/>
    <lineage>
        <taxon>Viruses</taxon>
        <taxon>Duplodnaviria</taxon>
        <taxon>Heunggongvirae</taxon>
        <taxon>Uroviricota</taxon>
        <taxon>Caudoviricetes</taxon>
        <taxon>Peduoviridae</taxon>
        <taxon>Maltschvirus</taxon>
        <taxon>Maltschvirus maltsch</taxon>
    </lineage>
</organism>
<gene>
    <name evidence="1" type="ORF">UFOVP1165_45</name>
</gene>
<name>A0A6J5QWK5_9CAUD</name>
<dbReference type="EMBL" id="LR797120">
    <property type="protein sequence ID" value="CAB4188152.1"/>
    <property type="molecule type" value="Genomic_DNA"/>
</dbReference>
<accession>A0A6J5QWK5</accession>
<sequence>MEAELPDGTILEFPDDIDPAVMQRVVKQHLGKSAPTPEEHGTLKNIGMGALNGASDIGTTLLWPIDAATDAITGQDGPSAHERRKASLAGFFDENANPDSLAFRGGKLGVDIAGTAGAGGVLAKGAQAIPALARFAPALASGGFDLGAAKTGSALANTLMRMGAGGAVGGASAGLIDPETAGVGAGIGALMPPAVQIAGQAGARVADRVGLAVSPEVKALYGKAKEMGIDIPLDRLTNSRPMNALAASLNYLPFSGRSATEDAMLSQLNRAASRTMGQDSSNIPAALRGAKAALGSKFDDTLKSTTIALDDTLQADIDAARALAKSELVPSQARIITGQIDDILNKGATGEIEGQAAYNIKRTLDRIGKRNSPEAHYAQDLRNKIIDALNRSLGPDGAAEFGKVRQQYGNMKTLERMSPNGAEGEITAGRLGSARNIRSRDLQDVADVAAQFVRTRESPHGAMQRIMMGGLGAAGLGGGAVTGTLPVVAGAMGAGRLANTALNSETLQQILMNPQMFDKLLSHPALRSGAIAIGSNQ</sequence>